<dbReference type="InterPro" id="IPR013324">
    <property type="entry name" value="RNA_pol_sigma_r3/r4-like"/>
</dbReference>
<dbReference type="NCBIfam" id="TIGR02937">
    <property type="entry name" value="sigma70-ECF"/>
    <property type="match status" value="1"/>
</dbReference>
<dbReference type="EMBL" id="MHRK01000012">
    <property type="protein sequence ID" value="OHA24368.1"/>
    <property type="molecule type" value="Genomic_DNA"/>
</dbReference>
<dbReference type="Proteomes" id="UP000177130">
    <property type="component" value="Unassembled WGS sequence"/>
</dbReference>
<dbReference type="Pfam" id="PF04542">
    <property type="entry name" value="Sigma70_r2"/>
    <property type="match status" value="1"/>
</dbReference>
<protein>
    <recommendedName>
        <fullName evidence="10">RNA polymerase sigma factor</fullName>
    </recommendedName>
</protein>
<keyword evidence="4" id="KW-0238">DNA-binding</keyword>
<feature type="domain" description="RNA polymerase sigma-70 region 2" evidence="6">
    <location>
        <begin position="15"/>
        <end position="81"/>
    </location>
</feature>
<dbReference type="SUPFAM" id="SSF88659">
    <property type="entry name" value="Sigma3 and sigma4 domains of RNA polymerase sigma factors"/>
    <property type="match status" value="1"/>
</dbReference>
<dbReference type="InterPro" id="IPR039425">
    <property type="entry name" value="RNA_pol_sigma-70-like"/>
</dbReference>
<evidence type="ECO:0000256" key="4">
    <source>
        <dbReference type="ARBA" id="ARBA00023125"/>
    </source>
</evidence>
<dbReference type="GO" id="GO:0003677">
    <property type="term" value="F:DNA binding"/>
    <property type="evidence" value="ECO:0007669"/>
    <property type="project" value="UniProtKB-KW"/>
</dbReference>
<keyword evidence="3" id="KW-0731">Sigma factor</keyword>
<evidence type="ECO:0000256" key="1">
    <source>
        <dbReference type="ARBA" id="ARBA00010641"/>
    </source>
</evidence>
<dbReference type="InterPro" id="IPR036388">
    <property type="entry name" value="WH-like_DNA-bd_sf"/>
</dbReference>
<name>A0A1G2MKJ3_9BACT</name>
<feature type="domain" description="RNA polymerase sigma factor 70 region 4 type 2" evidence="7">
    <location>
        <begin position="120"/>
        <end position="162"/>
    </location>
</feature>
<comment type="similarity">
    <text evidence="1">Belongs to the sigma-70 factor family. ECF subfamily.</text>
</comment>
<dbReference type="PANTHER" id="PTHR43133:SF8">
    <property type="entry name" value="RNA POLYMERASE SIGMA FACTOR HI_1459-RELATED"/>
    <property type="match status" value="1"/>
</dbReference>
<dbReference type="InterPro" id="IPR007627">
    <property type="entry name" value="RNA_pol_sigma70_r2"/>
</dbReference>
<dbReference type="SUPFAM" id="SSF88946">
    <property type="entry name" value="Sigma2 domain of RNA polymerase sigma factors"/>
    <property type="match status" value="1"/>
</dbReference>
<dbReference type="InterPro" id="IPR013249">
    <property type="entry name" value="RNA_pol_sigma70_r4_t2"/>
</dbReference>
<gene>
    <name evidence="8" type="ORF">A3C72_02165</name>
</gene>
<reference evidence="8 9" key="1">
    <citation type="journal article" date="2016" name="Nat. Commun.">
        <title>Thousands of microbial genomes shed light on interconnected biogeochemical processes in an aquifer system.</title>
        <authorList>
            <person name="Anantharaman K."/>
            <person name="Brown C.T."/>
            <person name="Hug L.A."/>
            <person name="Sharon I."/>
            <person name="Castelle C.J."/>
            <person name="Probst A.J."/>
            <person name="Thomas B.C."/>
            <person name="Singh A."/>
            <person name="Wilkins M.J."/>
            <person name="Karaoz U."/>
            <person name="Brodie E.L."/>
            <person name="Williams K.H."/>
            <person name="Hubbard S.S."/>
            <person name="Banfield J.F."/>
        </authorList>
    </citation>
    <scope>NUCLEOTIDE SEQUENCE [LARGE SCALE GENOMIC DNA]</scope>
</reference>
<comment type="caution">
    <text evidence="8">The sequence shown here is derived from an EMBL/GenBank/DDBJ whole genome shotgun (WGS) entry which is preliminary data.</text>
</comment>
<dbReference type="Gene3D" id="1.10.1740.10">
    <property type="match status" value="1"/>
</dbReference>
<dbReference type="Gene3D" id="1.10.10.10">
    <property type="entry name" value="Winged helix-like DNA-binding domain superfamily/Winged helix DNA-binding domain"/>
    <property type="match status" value="1"/>
</dbReference>
<evidence type="ECO:0000259" key="7">
    <source>
        <dbReference type="Pfam" id="PF08281"/>
    </source>
</evidence>
<evidence type="ECO:0000313" key="8">
    <source>
        <dbReference type="EMBL" id="OHA24368.1"/>
    </source>
</evidence>
<evidence type="ECO:0000256" key="3">
    <source>
        <dbReference type="ARBA" id="ARBA00023082"/>
    </source>
</evidence>
<dbReference type="InterPro" id="IPR013325">
    <property type="entry name" value="RNA_pol_sigma_r2"/>
</dbReference>
<dbReference type="STRING" id="1802306.A3C72_02165"/>
<evidence type="ECO:0000256" key="5">
    <source>
        <dbReference type="ARBA" id="ARBA00023163"/>
    </source>
</evidence>
<dbReference type="AlphaFoldDB" id="A0A1G2MKJ3"/>
<evidence type="ECO:0008006" key="10">
    <source>
        <dbReference type="Google" id="ProtNLM"/>
    </source>
</evidence>
<evidence type="ECO:0000313" key="9">
    <source>
        <dbReference type="Proteomes" id="UP000177130"/>
    </source>
</evidence>
<accession>A0A1G2MKJ3</accession>
<proteinExistence type="inferred from homology"/>
<dbReference type="GO" id="GO:0006352">
    <property type="term" value="P:DNA-templated transcription initiation"/>
    <property type="evidence" value="ECO:0007669"/>
    <property type="project" value="InterPro"/>
</dbReference>
<evidence type="ECO:0000259" key="6">
    <source>
        <dbReference type="Pfam" id="PF04542"/>
    </source>
</evidence>
<dbReference type="CDD" id="cd06171">
    <property type="entry name" value="Sigma70_r4"/>
    <property type="match status" value="1"/>
</dbReference>
<keyword evidence="5" id="KW-0804">Transcription</keyword>
<sequence length="168" mass="19773">MTRNKEQEKAFLEAYDTYADVIFRHSLMRLSDRDEAKDVTQETFLRYWKYVSTEGEAVRNVRAFLYHVANNLIIDHWRKKKAESLDDLLEAGFQVAEREEENTDFEVEAANVILLFKTFPDRERDTLVLRYVDDLSVKKIAELMGESENAVSVRIHRALKKLKEKLKG</sequence>
<organism evidence="8 9">
    <name type="scientific">Candidatus Taylorbacteria bacterium RIFCSPHIGHO2_02_FULL_43_32b</name>
    <dbReference type="NCBI Taxonomy" id="1802306"/>
    <lineage>
        <taxon>Bacteria</taxon>
        <taxon>Candidatus Tayloriibacteriota</taxon>
    </lineage>
</organism>
<evidence type="ECO:0000256" key="2">
    <source>
        <dbReference type="ARBA" id="ARBA00023015"/>
    </source>
</evidence>
<keyword evidence="2" id="KW-0805">Transcription regulation</keyword>
<dbReference type="GO" id="GO:0016987">
    <property type="term" value="F:sigma factor activity"/>
    <property type="evidence" value="ECO:0007669"/>
    <property type="project" value="UniProtKB-KW"/>
</dbReference>
<dbReference type="PANTHER" id="PTHR43133">
    <property type="entry name" value="RNA POLYMERASE ECF-TYPE SIGMA FACTO"/>
    <property type="match status" value="1"/>
</dbReference>
<dbReference type="InterPro" id="IPR014284">
    <property type="entry name" value="RNA_pol_sigma-70_dom"/>
</dbReference>
<dbReference type="Pfam" id="PF08281">
    <property type="entry name" value="Sigma70_r4_2"/>
    <property type="match status" value="1"/>
</dbReference>